<dbReference type="GO" id="GO:0008408">
    <property type="term" value="F:3'-5' exonuclease activity"/>
    <property type="evidence" value="ECO:0007669"/>
    <property type="project" value="InterPro"/>
</dbReference>
<dbReference type="EMBL" id="BARV01002123">
    <property type="protein sequence ID" value="GAH90006.1"/>
    <property type="molecule type" value="Genomic_DNA"/>
</dbReference>
<protein>
    <recommendedName>
        <fullName evidence="1">PHP domain-containing protein</fullName>
    </recommendedName>
</protein>
<dbReference type="AlphaFoldDB" id="X1J5P5"/>
<organism evidence="2">
    <name type="scientific">marine sediment metagenome</name>
    <dbReference type="NCBI Taxonomy" id="412755"/>
    <lineage>
        <taxon>unclassified sequences</taxon>
        <taxon>metagenomes</taxon>
        <taxon>ecological metagenomes</taxon>
    </lineage>
</organism>
<dbReference type="Gene3D" id="3.20.20.140">
    <property type="entry name" value="Metal-dependent hydrolases"/>
    <property type="match status" value="1"/>
</dbReference>
<sequence length="192" mass="21867">MPALALTDHGVMYGVIEFYTQAKKSGIKPIIGCEVYLAPKSRWDKQSEREKREETSYHLTLLAENNQGYQNMMRLVSLGFLEGFYYKPRVDKELLREFNQGIIALSGCIAGEIPKCIILDKIKSAKKILEEYIDIFGKNNFFLELQDSGIPDQKKVNKALSELSSEYSIPLVATNDVHYLNKEDSKAHDVLL</sequence>
<comment type="caution">
    <text evidence="2">The sequence shown here is derived from an EMBL/GenBank/DDBJ whole genome shotgun (WGS) entry which is preliminary data.</text>
</comment>
<dbReference type="PANTHER" id="PTHR32294">
    <property type="entry name" value="DNA POLYMERASE III SUBUNIT ALPHA"/>
    <property type="match status" value="1"/>
</dbReference>
<accession>X1J5P5</accession>
<evidence type="ECO:0000313" key="2">
    <source>
        <dbReference type="EMBL" id="GAH90006.1"/>
    </source>
</evidence>
<dbReference type="InterPro" id="IPR016195">
    <property type="entry name" value="Pol/histidinol_Pase-like"/>
</dbReference>
<dbReference type="GO" id="GO:0006260">
    <property type="term" value="P:DNA replication"/>
    <property type="evidence" value="ECO:0007669"/>
    <property type="project" value="InterPro"/>
</dbReference>
<dbReference type="CDD" id="cd12113">
    <property type="entry name" value="PHP_PolIIIA_DnaE3"/>
    <property type="match status" value="1"/>
</dbReference>
<feature type="non-terminal residue" evidence="2">
    <location>
        <position position="192"/>
    </location>
</feature>
<proteinExistence type="predicted"/>
<dbReference type="InterPro" id="IPR004805">
    <property type="entry name" value="DnaE2/DnaE/PolC"/>
</dbReference>
<name>X1J5P5_9ZZZZ</name>
<gene>
    <name evidence="2" type="ORF">S06H3_05665</name>
</gene>
<feature type="domain" description="PHP" evidence="1">
    <location>
        <begin position="1"/>
        <end position="148"/>
    </location>
</feature>
<dbReference type="PANTHER" id="PTHR32294:SF0">
    <property type="entry name" value="DNA POLYMERASE III SUBUNIT ALPHA"/>
    <property type="match status" value="1"/>
</dbReference>
<dbReference type="InterPro" id="IPR004013">
    <property type="entry name" value="PHP_dom"/>
</dbReference>
<dbReference type="Pfam" id="PF02811">
    <property type="entry name" value="PHP"/>
    <property type="match status" value="1"/>
</dbReference>
<evidence type="ECO:0000259" key="1">
    <source>
        <dbReference type="Pfam" id="PF02811"/>
    </source>
</evidence>
<dbReference type="SUPFAM" id="SSF89550">
    <property type="entry name" value="PHP domain-like"/>
    <property type="match status" value="1"/>
</dbReference>
<reference evidence="2" key="1">
    <citation type="journal article" date="2014" name="Front. Microbiol.">
        <title>High frequency of phylogenetically diverse reductive dehalogenase-homologous genes in deep subseafloor sedimentary metagenomes.</title>
        <authorList>
            <person name="Kawai M."/>
            <person name="Futagami T."/>
            <person name="Toyoda A."/>
            <person name="Takaki Y."/>
            <person name="Nishi S."/>
            <person name="Hori S."/>
            <person name="Arai W."/>
            <person name="Tsubouchi T."/>
            <person name="Morono Y."/>
            <person name="Uchiyama I."/>
            <person name="Ito T."/>
            <person name="Fujiyama A."/>
            <person name="Inagaki F."/>
            <person name="Takami H."/>
        </authorList>
    </citation>
    <scope>NUCLEOTIDE SEQUENCE</scope>
    <source>
        <strain evidence="2">Expedition CK06-06</strain>
    </source>
</reference>